<feature type="transmembrane region" description="Helical" evidence="7">
    <location>
        <begin position="235"/>
        <end position="253"/>
    </location>
</feature>
<dbReference type="SUPFAM" id="SSF103473">
    <property type="entry name" value="MFS general substrate transporter"/>
    <property type="match status" value="1"/>
</dbReference>
<feature type="region of interest" description="Disordered" evidence="6">
    <location>
        <begin position="634"/>
        <end position="684"/>
    </location>
</feature>
<organism evidence="9 10">
    <name type="scientific">Cylindrodendrum hubeiense</name>
    <dbReference type="NCBI Taxonomy" id="595255"/>
    <lineage>
        <taxon>Eukaryota</taxon>
        <taxon>Fungi</taxon>
        <taxon>Dikarya</taxon>
        <taxon>Ascomycota</taxon>
        <taxon>Pezizomycotina</taxon>
        <taxon>Sordariomycetes</taxon>
        <taxon>Hypocreomycetidae</taxon>
        <taxon>Hypocreales</taxon>
        <taxon>Nectriaceae</taxon>
        <taxon>Cylindrodendrum</taxon>
    </lineage>
</organism>
<evidence type="ECO:0000256" key="2">
    <source>
        <dbReference type="ARBA" id="ARBA00022692"/>
    </source>
</evidence>
<keyword evidence="10" id="KW-1185">Reference proteome</keyword>
<evidence type="ECO:0000256" key="7">
    <source>
        <dbReference type="SAM" id="Phobius"/>
    </source>
</evidence>
<feature type="transmembrane region" description="Helical" evidence="7">
    <location>
        <begin position="315"/>
        <end position="340"/>
    </location>
</feature>
<feature type="compositionally biased region" description="Basic and acidic residues" evidence="6">
    <location>
        <begin position="634"/>
        <end position="643"/>
    </location>
</feature>
<keyword evidence="4 7" id="KW-0472">Membrane</keyword>
<dbReference type="Proteomes" id="UP000722485">
    <property type="component" value="Unassembled WGS sequence"/>
</dbReference>
<dbReference type="AlphaFoldDB" id="A0A9P5HA38"/>
<gene>
    <name evidence="9" type="ORF">G7Z17_g8178</name>
</gene>
<feature type="transmembrane region" description="Helical" evidence="7">
    <location>
        <begin position="501"/>
        <end position="523"/>
    </location>
</feature>
<feature type="transmembrane region" description="Helical" evidence="7">
    <location>
        <begin position="260"/>
        <end position="280"/>
    </location>
</feature>
<feature type="transmembrane region" description="Helical" evidence="7">
    <location>
        <begin position="597"/>
        <end position="617"/>
    </location>
</feature>
<feature type="compositionally biased region" description="Polar residues" evidence="6">
    <location>
        <begin position="55"/>
        <end position="75"/>
    </location>
</feature>
<evidence type="ECO:0000313" key="9">
    <source>
        <dbReference type="EMBL" id="KAF7546785.1"/>
    </source>
</evidence>
<sequence length="684" mass="74998">MLLIFSQTPTNPPPSTCLSYHCSRPGTSSFLRRSFAVKISPQPLARGLDPCESPIRSSESQSRNPTSSPALQTDTMSEDLERGAPAARAETSSASSSSIDSPVLEPIKTADTQRSRRSFATRRSHDSDIFEALEHALTPDVETEAERAAREPITYTRTGTSIASAASRPPDFEVIFEEGDPENPRNWPLWYRSWIIVAVSYSTWVVVVYSTSYTASIPGLVEEFGSTTTMTTLGLTTYLLGLATGSLVVAPMSELYGRRLVYLICLALWSILIIPCALATSLTEILVVRFVGALFGAAMISNSPGSIVDIANPEYLSLAMSLWSIAPLNGPCLGPIIGGFAYQYLGWRWDNWIVLILGGVATLTMATCRETYHPAILKRKAARMRKEMDDPRWWCQYDQKVSSIHLLKVNLSRPFILFATEPILWFLNIWISVIYGILYLCFVAYPIVFSQHRGWNPGMSGLSFVGIGVGTMLAIIAEPLLRKLINSQPRDPLTGKVQPEATALVMAIGSILTPIGQLVFSWTCLPSSIHWAIPIAFGIPFGAGNTLSFIYASNYLAGTYNIYAASALAGNAVLRSLFGASLPLAGPKMYAAMSPQWAGTLLGLLEVAMIPIPFVFWRYGAKIRAMSPAIRQLREDQDRSDAKRAKHQRRLEKRKEKEEAGEKTDEGVLGNLADTSGQEKTASS</sequence>
<comment type="caution">
    <text evidence="9">The sequence shown here is derived from an EMBL/GenBank/DDBJ whole genome shotgun (WGS) entry which is preliminary data.</text>
</comment>
<dbReference type="InterPro" id="IPR020846">
    <property type="entry name" value="MFS_dom"/>
</dbReference>
<name>A0A9P5HA38_9HYPO</name>
<feature type="compositionally biased region" description="Basic and acidic residues" evidence="6">
    <location>
        <begin position="653"/>
        <end position="666"/>
    </location>
</feature>
<dbReference type="FunFam" id="1.20.1250.20:FF:000011">
    <property type="entry name" value="MFS multidrug transporter, putative"/>
    <property type="match status" value="1"/>
</dbReference>
<proteinExistence type="predicted"/>
<feature type="transmembrane region" description="Helical" evidence="7">
    <location>
        <begin position="352"/>
        <end position="372"/>
    </location>
</feature>
<dbReference type="PROSITE" id="PS50850">
    <property type="entry name" value="MFS"/>
    <property type="match status" value="1"/>
</dbReference>
<feature type="transmembrane region" description="Helical" evidence="7">
    <location>
        <begin position="529"/>
        <end position="550"/>
    </location>
</feature>
<keyword evidence="3 7" id="KW-1133">Transmembrane helix</keyword>
<evidence type="ECO:0000313" key="10">
    <source>
        <dbReference type="Proteomes" id="UP000722485"/>
    </source>
</evidence>
<keyword evidence="5" id="KW-0325">Glycoprotein</keyword>
<accession>A0A9P5HA38</accession>
<dbReference type="CDD" id="cd17323">
    <property type="entry name" value="MFS_Tpo1_MDR_like"/>
    <property type="match status" value="1"/>
</dbReference>
<comment type="subcellular location">
    <subcellularLocation>
        <location evidence="1">Membrane</location>
        <topology evidence="1">Multi-pass membrane protein</topology>
    </subcellularLocation>
</comment>
<feature type="transmembrane region" description="Helical" evidence="7">
    <location>
        <begin position="194"/>
        <end position="215"/>
    </location>
</feature>
<dbReference type="PANTHER" id="PTHR23502:SF12">
    <property type="entry name" value="MULTIDRUG TRANSPORTER, PUTATIVE (AFU_ORTHOLOGUE AFUA_1G06440)-RELATED"/>
    <property type="match status" value="1"/>
</dbReference>
<evidence type="ECO:0000256" key="1">
    <source>
        <dbReference type="ARBA" id="ARBA00004141"/>
    </source>
</evidence>
<feature type="region of interest" description="Disordered" evidence="6">
    <location>
        <begin position="44"/>
        <end position="123"/>
    </location>
</feature>
<feature type="compositionally biased region" description="Polar residues" evidence="6">
    <location>
        <begin position="673"/>
        <end position="684"/>
    </location>
</feature>
<dbReference type="OrthoDB" id="3365399at2759"/>
<dbReference type="InterPro" id="IPR011701">
    <property type="entry name" value="MFS"/>
</dbReference>
<evidence type="ECO:0000256" key="3">
    <source>
        <dbReference type="ARBA" id="ARBA00022989"/>
    </source>
</evidence>
<reference evidence="9" key="1">
    <citation type="submission" date="2020-03" db="EMBL/GenBank/DDBJ databases">
        <title>Draft Genome Sequence of Cylindrodendrum hubeiense.</title>
        <authorList>
            <person name="Buettner E."/>
            <person name="Kellner H."/>
        </authorList>
    </citation>
    <scope>NUCLEOTIDE SEQUENCE</scope>
    <source>
        <strain evidence="9">IHI 201604</strain>
    </source>
</reference>
<dbReference type="Gene3D" id="1.20.1250.20">
    <property type="entry name" value="MFS general substrate transporter like domains"/>
    <property type="match status" value="1"/>
</dbReference>
<dbReference type="GO" id="GO:0022857">
    <property type="term" value="F:transmembrane transporter activity"/>
    <property type="evidence" value="ECO:0007669"/>
    <property type="project" value="InterPro"/>
</dbReference>
<feature type="transmembrane region" description="Helical" evidence="7">
    <location>
        <begin position="286"/>
        <end position="303"/>
    </location>
</feature>
<feature type="transmembrane region" description="Helical" evidence="7">
    <location>
        <begin position="460"/>
        <end position="481"/>
    </location>
</feature>
<feature type="transmembrane region" description="Helical" evidence="7">
    <location>
        <begin position="562"/>
        <end position="585"/>
    </location>
</feature>
<dbReference type="EMBL" id="JAANBB010000199">
    <property type="protein sequence ID" value="KAF7546785.1"/>
    <property type="molecule type" value="Genomic_DNA"/>
</dbReference>
<feature type="domain" description="Major facilitator superfamily (MFS) profile" evidence="8">
    <location>
        <begin position="195"/>
        <end position="684"/>
    </location>
</feature>
<dbReference type="GO" id="GO:0005886">
    <property type="term" value="C:plasma membrane"/>
    <property type="evidence" value="ECO:0007669"/>
    <property type="project" value="TreeGrafter"/>
</dbReference>
<evidence type="ECO:0000259" key="8">
    <source>
        <dbReference type="PROSITE" id="PS50850"/>
    </source>
</evidence>
<evidence type="ECO:0000256" key="4">
    <source>
        <dbReference type="ARBA" id="ARBA00023136"/>
    </source>
</evidence>
<dbReference type="InterPro" id="IPR036259">
    <property type="entry name" value="MFS_trans_sf"/>
</dbReference>
<feature type="transmembrane region" description="Helical" evidence="7">
    <location>
        <begin position="423"/>
        <end position="448"/>
    </location>
</feature>
<evidence type="ECO:0000256" key="6">
    <source>
        <dbReference type="SAM" id="MobiDB-lite"/>
    </source>
</evidence>
<protein>
    <recommendedName>
        <fullName evidence="8">Major facilitator superfamily (MFS) profile domain-containing protein</fullName>
    </recommendedName>
</protein>
<keyword evidence="2 7" id="KW-0812">Transmembrane</keyword>
<feature type="compositionally biased region" description="Low complexity" evidence="6">
    <location>
        <begin position="84"/>
        <end position="101"/>
    </location>
</feature>
<dbReference type="PANTHER" id="PTHR23502">
    <property type="entry name" value="MAJOR FACILITATOR SUPERFAMILY"/>
    <property type="match status" value="1"/>
</dbReference>
<evidence type="ECO:0000256" key="5">
    <source>
        <dbReference type="ARBA" id="ARBA00023180"/>
    </source>
</evidence>
<dbReference type="Pfam" id="PF07690">
    <property type="entry name" value="MFS_1"/>
    <property type="match status" value="1"/>
</dbReference>